<gene>
    <name evidence="7" type="ORF">MSPICULIGERA_LOCUS25604</name>
</gene>
<comment type="similarity">
    <text evidence="2 6">Belongs to the glycosyltransferase 92 family.</text>
</comment>
<evidence type="ECO:0000256" key="4">
    <source>
        <dbReference type="ARBA" id="ARBA00022679"/>
    </source>
</evidence>
<dbReference type="PANTHER" id="PTHR47024:SF1">
    <property type="entry name" value="GLYCOSYLTRANSFERASE FAMILY 92 PROTEIN"/>
    <property type="match status" value="1"/>
</dbReference>
<keyword evidence="3 6" id="KW-0328">Glycosyltransferase</keyword>
<comment type="subcellular location">
    <subcellularLocation>
        <location evidence="1">Membrane</location>
        <topology evidence="1">Single-pass membrane protein</topology>
    </subcellularLocation>
</comment>
<evidence type="ECO:0000256" key="5">
    <source>
        <dbReference type="ARBA" id="ARBA00023136"/>
    </source>
</evidence>
<dbReference type="EC" id="2.4.1.-" evidence="6"/>
<dbReference type="AlphaFoldDB" id="A0AA36GCW9"/>
<keyword evidence="8" id="KW-1185">Reference proteome</keyword>
<reference evidence="7" key="1">
    <citation type="submission" date="2023-06" db="EMBL/GenBank/DDBJ databases">
        <authorList>
            <person name="Delattre M."/>
        </authorList>
    </citation>
    <scope>NUCLEOTIDE SEQUENCE</scope>
    <source>
        <strain evidence="7">AF72</strain>
    </source>
</reference>
<evidence type="ECO:0000313" key="8">
    <source>
        <dbReference type="Proteomes" id="UP001177023"/>
    </source>
</evidence>
<keyword evidence="6" id="KW-1133">Transmembrane helix</keyword>
<comment type="caution">
    <text evidence="7">The sequence shown here is derived from an EMBL/GenBank/DDBJ whole genome shotgun (WGS) entry which is preliminary data.</text>
</comment>
<feature type="non-terminal residue" evidence="7">
    <location>
        <position position="503"/>
    </location>
</feature>
<feature type="transmembrane region" description="Helical" evidence="6">
    <location>
        <begin position="7"/>
        <end position="26"/>
    </location>
</feature>
<dbReference type="PANTHER" id="PTHR47024">
    <property type="entry name" value="BIOFILM ABSENT ON HEAD (AFTER YERSINIA EXPOSURE)-RELATED"/>
    <property type="match status" value="1"/>
</dbReference>
<evidence type="ECO:0000313" key="7">
    <source>
        <dbReference type="EMBL" id="CAJ0587648.1"/>
    </source>
</evidence>
<dbReference type="InterPro" id="IPR008166">
    <property type="entry name" value="Glyco_transf_92"/>
</dbReference>
<keyword evidence="5 6" id="KW-0472">Membrane</keyword>
<dbReference type="GO" id="GO:0016757">
    <property type="term" value="F:glycosyltransferase activity"/>
    <property type="evidence" value="ECO:0007669"/>
    <property type="project" value="UniProtKB-UniRule"/>
</dbReference>
<accession>A0AA36GCW9</accession>
<proteinExistence type="inferred from homology"/>
<evidence type="ECO:0000256" key="6">
    <source>
        <dbReference type="RuleBase" id="RU366017"/>
    </source>
</evidence>
<protein>
    <recommendedName>
        <fullName evidence="6">Glycosyltransferase family 92 protein</fullName>
        <ecNumber evidence="6">2.4.1.-</ecNumber>
    </recommendedName>
</protein>
<evidence type="ECO:0000256" key="1">
    <source>
        <dbReference type="ARBA" id="ARBA00004167"/>
    </source>
</evidence>
<dbReference type="Proteomes" id="UP001177023">
    <property type="component" value="Unassembled WGS sequence"/>
</dbReference>
<name>A0AA36GCW9_9BILA</name>
<evidence type="ECO:0000256" key="3">
    <source>
        <dbReference type="ARBA" id="ARBA00022676"/>
    </source>
</evidence>
<dbReference type="Pfam" id="PF01697">
    <property type="entry name" value="Glyco_transf_92"/>
    <property type="match status" value="1"/>
</dbReference>
<organism evidence="7 8">
    <name type="scientific">Mesorhabditis spiculigera</name>
    <dbReference type="NCBI Taxonomy" id="96644"/>
    <lineage>
        <taxon>Eukaryota</taxon>
        <taxon>Metazoa</taxon>
        <taxon>Ecdysozoa</taxon>
        <taxon>Nematoda</taxon>
        <taxon>Chromadorea</taxon>
        <taxon>Rhabditida</taxon>
        <taxon>Rhabditina</taxon>
        <taxon>Rhabditomorpha</taxon>
        <taxon>Rhabditoidea</taxon>
        <taxon>Rhabditidae</taxon>
        <taxon>Mesorhabditinae</taxon>
        <taxon>Mesorhabditis</taxon>
    </lineage>
</organism>
<keyword evidence="6" id="KW-0812">Transmembrane</keyword>
<keyword evidence="4 6" id="KW-0808">Transferase</keyword>
<dbReference type="EMBL" id="CATQJA010002710">
    <property type="protein sequence ID" value="CAJ0587648.1"/>
    <property type="molecule type" value="Genomic_DNA"/>
</dbReference>
<dbReference type="GO" id="GO:0016020">
    <property type="term" value="C:membrane"/>
    <property type="evidence" value="ECO:0007669"/>
    <property type="project" value="UniProtKB-SubCell"/>
</dbReference>
<evidence type="ECO:0000256" key="2">
    <source>
        <dbReference type="ARBA" id="ARBA00007647"/>
    </source>
</evidence>
<sequence>MLINRRKALPILIIAGVFSIFLFIDFSKNRSASRSRGSATNFDSEASFQRLETAFRKHYPFTPNVSRDFGYEGTDLDKAFYEFPIPTAAIYVYKAYYDLRDPEGPRIRVLITANCTLMNSNTTRLDLTMDGKSIGIGWKKMTNGIGCKSESCKFWHYDIASKVYEGRVPDTITFHRNEFAAEIPVERSPAKYTDDVSACIGALHWYNDWPRLILYVEMARLNGISRILVTWQSISKEVKAVIDYYQQRGIIQPHPWPLLPFNEKRDPNANVFIVSHNLFTQHCNFWSRSKYTFLSDVDELLYMRYHNTTLFDLLETWYRKKSDIAGFKFKHTPMALKLAPEPFDYDKFLELDALRNPVPYRYWRFPKSIWLTEATRIAWVHYAKEFFGKRKNHDIPAEEALYFHLRDTFENANTTALYPDVQLFKEDEIDERLVAMANTIREIFPDGTPNYRAKKLAAPRKECQKKPIVKGCRDSGVSCFPTLRKMDEWIFAVPTPESFYIPV</sequence>